<dbReference type="Proteomes" id="UP000286806">
    <property type="component" value="Unassembled WGS sequence"/>
</dbReference>
<keyword evidence="2" id="KW-1185">Reference proteome</keyword>
<dbReference type="OrthoDB" id="8562324at2"/>
<comment type="caution">
    <text evidence="1">The sequence shown here is derived from an EMBL/GenBank/DDBJ whole genome shotgun (WGS) entry which is preliminary data.</text>
</comment>
<dbReference type="AlphaFoldDB" id="A0A401JE20"/>
<proteinExistence type="predicted"/>
<sequence>MSHSHAVVWIDHAEARIMHISPEDVEKSIVHPAEPHLHLHHKRGSVSGSREPEDQHFYHEVVEALSEAKEILVVGPGQAKLNLIKHMHAHDHDVENRVVGLETVDHPSDAQIVTFARKYFVAKDRMIAQ</sequence>
<evidence type="ECO:0000313" key="2">
    <source>
        <dbReference type="Proteomes" id="UP000286806"/>
    </source>
</evidence>
<gene>
    <name evidence="1" type="ORF">SFMTTN_1726</name>
</gene>
<dbReference type="Gene3D" id="3.30.420.60">
    <property type="entry name" value="eRF1 domain 2"/>
    <property type="match status" value="1"/>
</dbReference>
<protein>
    <recommendedName>
        <fullName evidence="3">Translational machinery protein</fullName>
    </recommendedName>
</protein>
<name>A0A401JE20_9PROT</name>
<reference evidence="1 2" key="1">
    <citation type="journal article" date="2019" name="Front. Microbiol.">
        <title>Genomes of Neutrophilic Sulfur-Oxidizing Chemolithoautotrophs Representing 9 Proteobacterial Species From 8 Genera.</title>
        <authorList>
            <person name="Watanabe T."/>
            <person name="Kojima H."/>
            <person name="Umezawa K."/>
            <person name="Hori C."/>
            <person name="Takasuka T.E."/>
            <person name="Kato Y."/>
            <person name="Fukui M."/>
        </authorList>
    </citation>
    <scope>NUCLEOTIDE SEQUENCE [LARGE SCALE GENOMIC DNA]</scope>
    <source>
        <strain evidence="1 2">TTN</strain>
    </source>
</reference>
<dbReference type="InterPro" id="IPR042226">
    <property type="entry name" value="eFR1_2_sf"/>
</dbReference>
<dbReference type="RefSeq" id="WP_124704722.1">
    <property type="nucleotide sequence ID" value="NZ_BGOW01000015.1"/>
</dbReference>
<dbReference type="SUPFAM" id="SSF53137">
    <property type="entry name" value="Translational machinery components"/>
    <property type="match status" value="1"/>
</dbReference>
<dbReference type="EMBL" id="BGOW01000015">
    <property type="protein sequence ID" value="GBL45915.1"/>
    <property type="molecule type" value="Genomic_DNA"/>
</dbReference>
<evidence type="ECO:0000313" key="1">
    <source>
        <dbReference type="EMBL" id="GBL45915.1"/>
    </source>
</evidence>
<accession>A0A401JE20</accession>
<organism evidence="1 2">
    <name type="scientific">Sulfuriferula multivorans</name>
    <dbReference type="NCBI Taxonomy" id="1559896"/>
    <lineage>
        <taxon>Bacteria</taxon>
        <taxon>Pseudomonadati</taxon>
        <taxon>Pseudomonadota</taxon>
        <taxon>Betaproteobacteria</taxon>
        <taxon>Nitrosomonadales</taxon>
        <taxon>Sulfuricellaceae</taxon>
        <taxon>Sulfuriferula</taxon>
    </lineage>
</organism>
<evidence type="ECO:0008006" key="3">
    <source>
        <dbReference type="Google" id="ProtNLM"/>
    </source>
</evidence>